<reference evidence="1" key="2">
    <citation type="submission" date="2021-04" db="EMBL/GenBank/DDBJ databases">
        <authorList>
            <person name="Gilroy R."/>
        </authorList>
    </citation>
    <scope>NUCLEOTIDE SEQUENCE</scope>
    <source>
        <strain evidence="1">CHK193-4272</strain>
    </source>
</reference>
<sequence length="167" mass="18871">MKILSSGIKNGVIEDKYGKHGEQFNENGVPSYSLPFEIVDAPEGTKSFALFLEDKDACPISGGFSWVHWVAANITRNKIEENESLTATDFVQGLNSWISMQGGQQSKELSRFYGGMAPPNEPHTYELHIYALDCMLDLQNGFMFHEMFRQMDGHVLEQQTLKGVYRN</sequence>
<dbReference type="NCBIfam" id="TIGR00481">
    <property type="entry name" value="YbhB/YbcL family Raf kinase inhibitor-like protein"/>
    <property type="match status" value="1"/>
</dbReference>
<dbReference type="AlphaFoldDB" id="A0A9D1PK94"/>
<proteinExistence type="predicted"/>
<dbReference type="SUPFAM" id="SSF49777">
    <property type="entry name" value="PEBP-like"/>
    <property type="match status" value="1"/>
</dbReference>
<dbReference type="Pfam" id="PF01161">
    <property type="entry name" value="PBP"/>
    <property type="match status" value="1"/>
</dbReference>
<protein>
    <submittedName>
        <fullName evidence="1">YbhB/YbcL family Raf kinase inhibitor-like protein</fullName>
    </submittedName>
</protein>
<dbReference type="InterPro" id="IPR036610">
    <property type="entry name" value="PEBP-like_sf"/>
</dbReference>
<dbReference type="InterPro" id="IPR008914">
    <property type="entry name" value="PEBP"/>
</dbReference>
<evidence type="ECO:0000313" key="1">
    <source>
        <dbReference type="EMBL" id="HIV62993.1"/>
    </source>
</evidence>
<reference evidence="1" key="1">
    <citation type="journal article" date="2021" name="PeerJ">
        <title>Extensive microbial diversity within the chicken gut microbiome revealed by metagenomics and culture.</title>
        <authorList>
            <person name="Gilroy R."/>
            <person name="Ravi A."/>
            <person name="Getino M."/>
            <person name="Pursley I."/>
            <person name="Horton D.L."/>
            <person name="Alikhan N.F."/>
            <person name="Baker D."/>
            <person name="Gharbi K."/>
            <person name="Hall N."/>
            <person name="Watson M."/>
            <person name="Adriaenssens E.M."/>
            <person name="Foster-Nyarko E."/>
            <person name="Jarju S."/>
            <person name="Secka A."/>
            <person name="Antonio M."/>
            <person name="Oren A."/>
            <person name="Chaudhuri R.R."/>
            <person name="La Ragione R."/>
            <person name="Hildebrand F."/>
            <person name="Pallen M.J."/>
        </authorList>
    </citation>
    <scope>NUCLEOTIDE SEQUENCE</scope>
    <source>
        <strain evidence="1">CHK193-4272</strain>
    </source>
</reference>
<dbReference type="EMBL" id="DXIE01000053">
    <property type="protein sequence ID" value="HIV62993.1"/>
    <property type="molecule type" value="Genomic_DNA"/>
</dbReference>
<dbReference type="Proteomes" id="UP000886808">
    <property type="component" value="Unassembled WGS sequence"/>
</dbReference>
<dbReference type="Gene3D" id="3.90.280.10">
    <property type="entry name" value="PEBP-like"/>
    <property type="match status" value="1"/>
</dbReference>
<evidence type="ECO:0000313" key="2">
    <source>
        <dbReference type="Proteomes" id="UP000886808"/>
    </source>
</evidence>
<dbReference type="PANTHER" id="PTHR30289">
    <property type="entry name" value="UNCHARACTERIZED PROTEIN YBCL-RELATED"/>
    <property type="match status" value="1"/>
</dbReference>
<organism evidence="1 2">
    <name type="scientific">Candidatus Butyricicoccus avistercoris</name>
    <dbReference type="NCBI Taxonomy" id="2838518"/>
    <lineage>
        <taxon>Bacteria</taxon>
        <taxon>Bacillati</taxon>
        <taxon>Bacillota</taxon>
        <taxon>Clostridia</taxon>
        <taxon>Eubacteriales</taxon>
        <taxon>Butyricicoccaceae</taxon>
        <taxon>Butyricicoccus</taxon>
    </lineage>
</organism>
<gene>
    <name evidence="1" type="ORF">H9746_09195</name>
</gene>
<dbReference type="InterPro" id="IPR005247">
    <property type="entry name" value="YbhB_YbcL/LppC-like"/>
</dbReference>
<dbReference type="PANTHER" id="PTHR30289:SF1">
    <property type="entry name" value="PEBP (PHOSPHATIDYLETHANOLAMINE-BINDING PROTEIN) FAMILY PROTEIN"/>
    <property type="match status" value="1"/>
</dbReference>
<name>A0A9D1PK94_9FIRM</name>
<dbReference type="CDD" id="cd00865">
    <property type="entry name" value="PEBP_bact_arch"/>
    <property type="match status" value="1"/>
</dbReference>
<comment type="caution">
    <text evidence="1">The sequence shown here is derived from an EMBL/GenBank/DDBJ whole genome shotgun (WGS) entry which is preliminary data.</text>
</comment>
<accession>A0A9D1PK94</accession>